<dbReference type="Gene3D" id="3.40.50.300">
    <property type="entry name" value="P-loop containing nucleotide triphosphate hydrolases"/>
    <property type="match status" value="1"/>
</dbReference>
<dbReference type="AlphaFoldDB" id="A0AB39STH9"/>
<dbReference type="EMBL" id="CP163440">
    <property type="protein sequence ID" value="XDQ68614.1"/>
    <property type="molecule type" value="Genomic_DNA"/>
</dbReference>
<protein>
    <submittedName>
        <fullName evidence="3">Tetratricopeptide repeat protein</fullName>
    </submittedName>
</protein>
<gene>
    <name evidence="3" type="ORF">AB5J50_15255</name>
</gene>
<proteinExistence type="predicted"/>
<dbReference type="GO" id="GO:0043531">
    <property type="term" value="F:ADP binding"/>
    <property type="evidence" value="ECO:0007669"/>
    <property type="project" value="InterPro"/>
</dbReference>
<name>A0AB39STH9_9ACTN</name>
<sequence>MGAHPPAEFAPVSLRPPLNLRPRRLHGRDTELAGLGAGDLQPLMGKITVLHGMGGIGKTALALTIAWPMCRRGVRVLWVQASQADSVRAALRQIAMQLGGPEVQAREMAADNLNAADLAWEALHASAKPWLLVFDSADNPAEIERELGPGWLEGSEAGAVLVTTRQESSDLWPAEAGKVKLDPLDSLVGTEMLLDLADKSESHSTEREAARALSGRLGGIPLALRLAGCCVSQPLSPLPDFESFREALDRDFESVVDRAADASIRPRTDDDSRNLVMQTWEVSLDALERQGIPHVRSIMRVLSCWAARPVPVGLLSPKVLLRTHGQEDGPWDGLAVERALRALNAVGLIDTINENPVARPVEGNDFYHWASDARAHSCIVLHPLVAEVNAVQLDRSPDRGRSWAAAVRCLGALRGTWGTEATAGYWQLVIPHITSLVARLPAAYSELFEIAVNTHMYLSKYLRLSGQYEPGYRSAMGLHDRLDSFHPSGKTRFLVEYEYAEWSWHMSRLEEAGELIAEACRLAEISLGPADFLALMARELAIAIHAERGFLESGEQMARELCEELEGKHEFPQLSMQAHHHLATILRESGRLRDAEGHSRKAVQLAGEIDVPAFTKAVVHHEMGVILWHRGHLDQARKLLTEVMALQKKHLPPWHPSILITRYDIASIHGIQGNRMRALVEFMDIALIEQDLLGGGHRNTLQTKHQVGQIMVEMGELDQAETVLREVEEGQRTQGLLGRSADVLSTRHELVHIKAQRGKYAEAHRDWRQILEEEKSSLGAEHPSTLRTQYNRAISWAALGFPGVARKEMRRILSARRRVLGEDHYETRQAAQMLTDLTRLPPEGWRFGGFGRRNIPTNRKARRTTGPTLKVPRD</sequence>
<accession>A0AB39STH9</accession>
<organism evidence="3">
    <name type="scientific">Streptomyces sp. R35</name>
    <dbReference type="NCBI Taxonomy" id="3238630"/>
    <lineage>
        <taxon>Bacteria</taxon>
        <taxon>Bacillati</taxon>
        <taxon>Actinomycetota</taxon>
        <taxon>Actinomycetes</taxon>
        <taxon>Kitasatosporales</taxon>
        <taxon>Streptomycetaceae</taxon>
        <taxon>Streptomyces</taxon>
    </lineage>
</organism>
<dbReference type="SUPFAM" id="SSF48452">
    <property type="entry name" value="TPR-like"/>
    <property type="match status" value="2"/>
</dbReference>
<feature type="region of interest" description="Disordered" evidence="1">
    <location>
        <begin position="848"/>
        <end position="874"/>
    </location>
</feature>
<evidence type="ECO:0000313" key="3">
    <source>
        <dbReference type="EMBL" id="XDQ68614.1"/>
    </source>
</evidence>
<dbReference type="PANTHER" id="PTHR47691">
    <property type="entry name" value="REGULATOR-RELATED"/>
    <property type="match status" value="1"/>
</dbReference>
<dbReference type="Gene3D" id="1.25.40.10">
    <property type="entry name" value="Tetratricopeptide repeat domain"/>
    <property type="match status" value="2"/>
</dbReference>
<dbReference type="SUPFAM" id="SSF52540">
    <property type="entry name" value="P-loop containing nucleoside triphosphate hydrolases"/>
    <property type="match status" value="1"/>
</dbReference>
<dbReference type="RefSeq" id="WP_369265400.1">
    <property type="nucleotide sequence ID" value="NZ_CP163440.1"/>
</dbReference>
<feature type="domain" description="NB-ARC" evidence="2">
    <location>
        <begin position="47"/>
        <end position="168"/>
    </location>
</feature>
<dbReference type="PANTHER" id="PTHR47691:SF3">
    <property type="entry name" value="HTH-TYPE TRANSCRIPTIONAL REGULATOR RV0890C-RELATED"/>
    <property type="match status" value="1"/>
</dbReference>
<dbReference type="InterPro" id="IPR011990">
    <property type="entry name" value="TPR-like_helical_dom_sf"/>
</dbReference>
<dbReference type="InterPro" id="IPR027417">
    <property type="entry name" value="P-loop_NTPase"/>
</dbReference>
<evidence type="ECO:0000256" key="1">
    <source>
        <dbReference type="SAM" id="MobiDB-lite"/>
    </source>
</evidence>
<dbReference type="PRINTS" id="PR00364">
    <property type="entry name" value="DISEASERSIST"/>
</dbReference>
<dbReference type="Pfam" id="PF00931">
    <property type="entry name" value="NB-ARC"/>
    <property type="match status" value="1"/>
</dbReference>
<reference evidence="3" key="1">
    <citation type="submission" date="2024-07" db="EMBL/GenBank/DDBJ databases">
        <authorList>
            <person name="Yu S.T."/>
        </authorList>
    </citation>
    <scope>NUCLEOTIDE SEQUENCE</scope>
    <source>
        <strain evidence="3">R35</strain>
    </source>
</reference>
<dbReference type="InterPro" id="IPR002182">
    <property type="entry name" value="NB-ARC"/>
</dbReference>
<dbReference type="Pfam" id="PF13374">
    <property type="entry name" value="TPR_10"/>
    <property type="match status" value="2"/>
</dbReference>
<evidence type="ECO:0000259" key="2">
    <source>
        <dbReference type="Pfam" id="PF00931"/>
    </source>
</evidence>